<evidence type="ECO:0000256" key="1">
    <source>
        <dbReference type="SAM" id="MobiDB-lite"/>
    </source>
</evidence>
<evidence type="ECO:0000256" key="2">
    <source>
        <dbReference type="SAM" id="Phobius"/>
    </source>
</evidence>
<organism evidence="3 4">
    <name type="scientific">Branchiostoma lanceolatum</name>
    <name type="common">Common lancelet</name>
    <name type="synonym">Amphioxus lanceolatum</name>
    <dbReference type="NCBI Taxonomy" id="7740"/>
    <lineage>
        <taxon>Eukaryota</taxon>
        <taxon>Metazoa</taxon>
        <taxon>Chordata</taxon>
        <taxon>Cephalochordata</taxon>
        <taxon>Leptocardii</taxon>
        <taxon>Amphioxiformes</taxon>
        <taxon>Branchiostomatidae</taxon>
        <taxon>Branchiostoma</taxon>
    </lineage>
</organism>
<keyword evidence="2" id="KW-0472">Membrane</keyword>
<reference evidence="3" key="1">
    <citation type="submission" date="2022-01" db="EMBL/GenBank/DDBJ databases">
        <authorList>
            <person name="Braso-Vives M."/>
        </authorList>
    </citation>
    <scope>NUCLEOTIDE SEQUENCE</scope>
</reference>
<feature type="transmembrane region" description="Helical" evidence="2">
    <location>
        <begin position="99"/>
        <end position="116"/>
    </location>
</feature>
<dbReference type="EMBL" id="OV696691">
    <property type="protein sequence ID" value="CAH1267167.1"/>
    <property type="molecule type" value="Genomic_DNA"/>
</dbReference>
<evidence type="ECO:0000313" key="4">
    <source>
        <dbReference type="Proteomes" id="UP000838412"/>
    </source>
</evidence>
<keyword evidence="2" id="KW-0812">Transmembrane</keyword>
<keyword evidence="2" id="KW-1133">Transmembrane helix</keyword>
<sequence>MGGKVSKQTTSTQESPETATVRHTSRKNTRFAKLAGNAGKMKKRFVKCFSKGDKSLNNAEDIQDANTTAVAQDVETTVVSQTKQPMDSRLGHRQQNDRYAMMILVVFLTLSILDWARMARRFAFWQRVELHRRRLIRVRRAQLPRHLRLTSELHVRL</sequence>
<evidence type="ECO:0000313" key="3">
    <source>
        <dbReference type="EMBL" id="CAH1267167.1"/>
    </source>
</evidence>
<accession>A0A8K0ESJ8</accession>
<dbReference type="OrthoDB" id="10534511at2759"/>
<dbReference type="Proteomes" id="UP000838412">
    <property type="component" value="Chromosome 6"/>
</dbReference>
<feature type="compositionally biased region" description="Polar residues" evidence="1">
    <location>
        <begin position="1"/>
        <end position="22"/>
    </location>
</feature>
<name>A0A8K0ESJ8_BRALA</name>
<gene>
    <name evidence="3" type="primary">Hypp3699</name>
    <name evidence="3" type="ORF">BLAG_LOCUS20618</name>
</gene>
<dbReference type="AlphaFoldDB" id="A0A8K0ESJ8"/>
<proteinExistence type="predicted"/>
<keyword evidence="4" id="KW-1185">Reference proteome</keyword>
<protein>
    <submittedName>
        <fullName evidence="3">Hypp3699 protein</fullName>
    </submittedName>
</protein>
<feature type="region of interest" description="Disordered" evidence="1">
    <location>
        <begin position="1"/>
        <end position="27"/>
    </location>
</feature>